<dbReference type="SMART" id="SM01040">
    <property type="entry name" value="Bro-N"/>
    <property type="match status" value="1"/>
</dbReference>
<reference evidence="2 3" key="1">
    <citation type="submission" date="2015-09" db="EMBL/GenBank/DDBJ databases">
        <title>A metagenomics-based metabolic model of nitrate-dependent anaerobic oxidation of methane by Methanoperedens-like archaea.</title>
        <authorList>
            <person name="Arshad A."/>
            <person name="Speth D.R."/>
            <person name="De Graaf R.M."/>
            <person name="Op Den Camp H.J."/>
            <person name="Jetten M.S."/>
            <person name="Welte C.U."/>
        </authorList>
    </citation>
    <scope>NUCLEOTIDE SEQUENCE [LARGE SCALE GENOMIC DNA]</scope>
</reference>
<gene>
    <name evidence="2" type="ORF">MPEBLZ_00806</name>
</gene>
<dbReference type="Pfam" id="PF02498">
    <property type="entry name" value="Bro-N"/>
    <property type="match status" value="1"/>
</dbReference>
<organism evidence="2 3">
    <name type="scientific">Candidatus Methanoperedens nitratireducens</name>
    <dbReference type="NCBI Taxonomy" id="1392998"/>
    <lineage>
        <taxon>Archaea</taxon>
        <taxon>Methanobacteriati</taxon>
        <taxon>Methanobacteriota</taxon>
        <taxon>Stenosarchaea group</taxon>
        <taxon>Methanomicrobia</taxon>
        <taxon>Methanosarcinales</taxon>
        <taxon>ANME-2 cluster</taxon>
        <taxon>Candidatus Methanoperedentaceae</taxon>
        <taxon>Candidatus Methanoperedens</taxon>
    </lineage>
</organism>
<name>A0A0P8AIX4_9EURY</name>
<accession>A0A0P8AIX4</accession>
<dbReference type="Proteomes" id="UP000050360">
    <property type="component" value="Unassembled WGS sequence"/>
</dbReference>
<dbReference type="AlphaFoldDB" id="A0A0P8AIX4"/>
<protein>
    <recommendedName>
        <fullName evidence="1">Bro-N domain-containing protein</fullName>
    </recommendedName>
</protein>
<proteinExistence type="predicted"/>
<evidence type="ECO:0000259" key="1">
    <source>
        <dbReference type="SMART" id="SM01040"/>
    </source>
</evidence>
<dbReference type="PATRIC" id="fig|1719120.3.peg.872"/>
<dbReference type="InterPro" id="IPR003497">
    <property type="entry name" value="BRO_N_domain"/>
</dbReference>
<evidence type="ECO:0000313" key="3">
    <source>
        <dbReference type="Proteomes" id="UP000050360"/>
    </source>
</evidence>
<sequence>MDSKDALVVFEGTKIRRIWHDEQWYFSVVDVVGALTDSSIPRRYWSDLKSNLLEEGFEPYDKIVQLTLKAEDGKMRLTDCANTESMFRIIQSIPSPKAEPFKRWLAKVGYERVQEIEDPELAQKRMKELYKLKGYSDDWVEKRVRGIAIRDELTDEWDKRGIKTNSEFSILTAEISKATFGLTPGEYKKVKGLKRQNLRDHMNDLELIFTMLGEASTTKIARNKDAIGFGENKIAAKEGGTVAGVARKELEKRSGEKVVSKENYLTEPEIKKKLENKKLK</sequence>
<dbReference type="EMBL" id="LKCM01000070">
    <property type="protein sequence ID" value="KPQ44579.1"/>
    <property type="molecule type" value="Genomic_DNA"/>
</dbReference>
<feature type="domain" description="Bro-N" evidence="1">
    <location>
        <begin position="14"/>
        <end position="111"/>
    </location>
</feature>
<comment type="caution">
    <text evidence="2">The sequence shown here is derived from an EMBL/GenBank/DDBJ whole genome shotgun (WGS) entry which is preliminary data.</text>
</comment>
<evidence type="ECO:0000313" key="2">
    <source>
        <dbReference type="EMBL" id="KPQ44579.1"/>
    </source>
</evidence>